<organism evidence="2 3">
    <name type="scientific">Amphimedon queenslandica</name>
    <name type="common">Sponge</name>
    <dbReference type="NCBI Taxonomy" id="400682"/>
    <lineage>
        <taxon>Eukaryota</taxon>
        <taxon>Metazoa</taxon>
        <taxon>Porifera</taxon>
        <taxon>Demospongiae</taxon>
        <taxon>Heteroscleromorpha</taxon>
        <taxon>Haplosclerida</taxon>
        <taxon>Niphatidae</taxon>
        <taxon>Amphimedon</taxon>
    </lineage>
</organism>
<dbReference type="EnsemblMetazoa" id="XM_020007231.1">
    <property type="protein sequence ID" value="XP_019862790.1"/>
    <property type="gene ID" value="LOC109591502"/>
</dbReference>
<sequence length="104" mass="11844">GRVTILLQEFGFSDSGELIFDDDLCLDISSKERGGKVGILNCHGLGGNQKWEYNNVTRHLQHMVTKLCVEKGPGNILVMNNCMESFPSQEWIFGRKYNSKKRKH</sequence>
<dbReference type="Pfam" id="PF00652">
    <property type="entry name" value="Ricin_B_lectin"/>
    <property type="match status" value="1"/>
</dbReference>
<evidence type="ECO:0000313" key="2">
    <source>
        <dbReference type="EnsemblMetazoa" id="XP_019862790.1"/>
    </source>
</evidence>
<dbReference type="AlphaFoldDB" id="A0AAN0K0A1"/>
<evidence type="ECO:0000259" key="1">
    <source>
        <dbReference type="Pfam" id="PF00652"/>
    </source>
</evidence>
<dbReference type="InterPro" id="IPR000772">
    <property type="entry name" value="Ricin_B_lectin"/>
</dbReference>
<dbReference type="GeneID" id="109591502"/>
<feature type="domain" description="Ricin B lectin" evidence="1">
    <location>
        <begin position="8"/>
        <end position="91"/>
    </location>
</feature>
<dbReference type="Gene3D" id="2.80.10.50">
    <property type="match status" value="1"/>
</dbReference>
<reference evidence="3" key="1">
    <citation type="journal article" date="2010" name="Nature">
        <title>The Amphimedon queenslandica genome and the evolution of animal complexity.</title>
        <authorList>
            <person name="Srivastava M."/>
            <person name="Simakov O."/>
            <person name="Chapman J."/>
            <person name="Fahey B."/>
            <person name="Gauthier M.E."/>
            <person name="Mitros T."/>
            <person name="Richards G.S."/>
            <person name="Conaco C."/>
            <person name="Dacre M."/>
            <person name="Hellsten U."/>
            <person name="Larroux C."/>
            <person name="Putnam N.H."/>
            <person name="Stanke M."/>
            <person name="Adamska M."/>
            <person name="Darling A."/>
            <person name="Degnan S.M."/>
            <person name="Oakley T.H."/>
            <person name="Plachetzki D.C."/>
            <person name="Zhai Y."/>
            <person name="Adamski M."/>
            <person name="Calcino A."/>
            <person name="Cummins S.F."/>
            <person name="Goodstein D.M."/>
            <person name="Harris C."/>
            <person name="Jackson D.J."/>
            <person name="Leys S.P."/>
            <person name="Shu S."/>
            <person name="Woodcroft B.J."/>
            <person name="Vervoort M."/>
            <person name="Kosik K.S."/>
            <person name="Manning G."/>
            <person name="Degnan B.M."/>
            <person name="Rokhsar D.S."/>
        </authorList>
    </citation>
    <scope>NUCLEOTIDE SEQUENCE [LARGE SCALE GENOMIC DNA]</scope>
</reference>
<evidence type="ECO:0000313" key="3">
    <source>
        <dbReference type="Proteomes" id="UP000007879"/>
    </source>
</evidence>
<dbReference type="PROSITE" id="PS50231">
    <property type="entry name" value="RICIN_B_LECTIN"/>
    <property type="match status" value="1"/>
</dbReference>
<dbReference type="KEGG" id="aqu:109591502"/>
<proteinExistence type="predicted"/>
<dbReference type="InterPro" id="IPR035992">
    <property type="entry name" value="Ricin_B-like_lectins"/>
</dbReference>
<protein>
    <recommendedName>
        <fullName evidence="1">Ricin B lectin domain-containing protein</fullName>
    </recommendedName>
</protein>
<accession>A0AAN0K0A1</accession>
<reference evidence="2" key="2">
    <citation type="submission" date="2024-06" db="UniProtKB">
        <authorList>
            <consortium name="EnsemblMetazoa"/>
        </authorList>
    </citation>
    <scope>IDENTIFICATION</scope>
</reference>
<name>A0AAN0K0A1_AMPQE</name>
<dbReference type="Proteomes" id="UP000007879">
    <property type="component" value="Unassembled WGS sequence"/>
</dbReference>
<dbReference type="RefSeq" id="XP_019862790.1">
    <property type="nucleotide sequence ID" value="XM_020007231.1"/>
</dbReference>
<keyword evidence="3" id="KW-1185">Reference proteome</keyword>
<dbReference type="SUPFAM" id="SSF50370">
    <property type="entry name" value="Ricin B-like lectins"/>
    <property type="match status" value="1"/>
</dbReference>